<accession>A0A224YJ10</accession>
<organism evidence="1">
    <name type="scientific">Rhipicephalus zambeziensis</name>
    <dbReference type="NCBI Taxonomy" id="60191"/>
    <lineage>
        <taxon>Eukaryota</taxon>
        <taxon>Metazoa</taxon>
        <taxon>Ecdysozoa</taxon>
        <taxon>Arthropoda</taxon>
        <taxon>Chelicerata</taxon>
        <taxon>Arachnida</taxon>
        <taxon>Acari</taxon>
        <taxon>Parasitiformes</taxon>
        <taxon>Ixodida</taxon>
        <taxon>Ixodoidea</taxon>
        <taxon>Ixodidae</taxon>
        <taxon>Rhipicephalinae</taxon>
        <taxon>Rhipicephalus</taxon>
        <taxon>Rhipicephalus</taxon>
    </lineage>
</organism>
<dbReference type="AlphaFoldDB" id="A0A224YJ10"/>
<dbReference type="EMBL" id="GFPF01003047">
    <property type="protein sequence ID" value="MAA14193.1"/>
    <property type="molecule type" value="Transcribed_RNA"/>
</dbReference>
<name>A0A224YJ10_9ACAR</name>
<protein>
    <submittedName>
        <fullName evidence="1">Uncharacterized protein</fullName>
    </submittedName>
</protein>
<evidence type="ECO:0000313" key="1">
    <source>
        <dbReference type="EMBL" id="MAA14193.1"/>
    </source>
</evidence>
<reference evidence="1" key="1">
    <citation type="journal article" date="2017" name="Parasit. Vectors">
        <title>Sialotranscriptomics of Rhipicephalus zambeziensis reveals intricate expression profiles of secretory proteins and suggests tight temporal transcriptional regulation during blood-feeding.</title>
        <authorList>
            <person name="de Castro M.H."/>
            <person name="de Klerk D."/>
            <person name="Pienaar R."/>
            <person name="Rees D.J.G."/>
            <person name="Mans B.J."/>
        </authorList>
    </citation>
    <scope>NUCLEOTIDE SEQUENCE</scope>
    <source>
        <tissue evidence="1">Salivary glands</tissue>
    </source>
</reference>
<sequence>MLAVPCVERSGRQRSAKPTRFVVRPASNTIFTCVNVAGTQSRTPCSSLSMSKGVKLGSCWYSLFQCSICQRPFTRKPPACLIPYPVSQIHWNKQRMHTTAKNSAVPSRSIITWKFQAMSDD</sequence>
<proteinExistence type="predicted"/>